<dbReference type="PROSITE" id="PS50892">
    <property type="entry name" value="V_SNARE"/>
    <property type="match status" value="1"/>
</dbReference>
<evidence type="ECO:0000259" key="3">
    <source>
        <dbReference type="PROSITE" id="PS50892"/>
    </source>
</evidence>
<dbReference type="EMBL" id="JAFJMO010000006">
    <property type="protein sequence ID" value="KAJ8274810.1"/>
    <property type="molecule type" value="Genomic_DNA"/>
</dbReference>
<evidence type="ECO:0000256" key="2">
    <source>
        <dbReference type="SAM" id="MobiDB-lite"/>
    </source>
</evidence>
<reference evidence="4" key="1">
    <citation type="journal article" date="2023" name="Science">
        <title>Genome structures resolve the early diversification of teleost fishes.</title>
        <authorList>
            <person name="Parey E."/>
            <person name="Louis A."/>
            <person name="Montfort J."/>
            <person name="Bouchez O."/>
            <person name="Roques C."/>
            <person name="Iampietro C."/>
            <person name="Lluch J."/>
            <person name="Castinel A."/>
            <person name="Donnadieu C."/>
            <person name="Desvignes T."/>
            <person name="Floi Bucao C."/>
            <person name="Jouanno E."/>
            <person name="Wen M."/>
            <person name="Mejri S."/>
            <person name="Dirks R."/>
            <person name="Jansen H."/>
            <person name="Henkel C."/>
            <person name="Chen W.J."/>
            <person name="Zahm M."/>
            <person name="Cabau C."/>
            <person name="Klopp C."/>
            <person name="Thompson A.W."/>
            <person name="Robinson-Rechavi M."/>
            <person name="Braasch I."/>
            <person name="Lecointre G."/>
            <person name="Bobe J."/>
            <person name="Postlethwait J.H."/>
            <person name="Berthelot C."/>
            <person name="Roest Crollius H."/>
            <person name="Guiguen Y."/>
        </authorList>
    </citation>
    <scope>NUCLEOTIDE SEQUENCE</scope>
    <source>
        <strain evidence="4">Concon-B</strain>
    </source>
</reference>
<gene>
    <name evidence="4" type="ORF">COCON_G00094350</name>
</gene>
<feature type="region of interest" description="Disordered" evidence="2">
    <location>
        <begin position="1"/>
        <end position="32"/>
    </location>
</feature>
<feature type="domain" description="V-SNARE coiled-coil homology" evidence="3">
    <location>
        <begin position="129"/>
        <end position="188"/>
    </location>
</feature>
<organism evidence="4 5">
    <name type="scientific">Conger conger</name>
    <name type="common">Conger eel</name>
    <name type="synonym">Muraena conger</name>
    <dbReference type="NCBI Taxonomy" id="82655"/>
    <lineage>
        <taxon>Eukaryota</taxon>
        <taxon>Metazoa</taxon>
        <taxon>Chordata</taxon>
        <taxon>Craniata</taxon>
        <taxon>Vertebrata</taxon>
        <taxon>Euteleostomi</taxon>
        <taxon>Actinopterygii</taxon>
        <taxon>Neopterygii</taxon>
        <taxon>Teleostei</taxon>
        <taxon>Anguilliformes</taxon>
        <taxon>Congridae</taxon>
        <taxon>Conger</taxon>
    </lineage>
</organism>
<keyword evidence="1" id="KW-0175">Coiled coil</keyword>
<dbReference type="AlphaFoldDB" id="A0A9Q1DLL6"/>
<evidence type="ECO:0000256" key="1">
    <source>
        <dbReference type="PROSITE-ProRule" id="PRU00290"/>
    </source>
</evidence>
<evidence type="ECO:0000313" key="4">
    <source>
        <dbReference type="EMBL" id="KAJ8274810.1"/>
    </source>
</evidence>
<accession>A0A9Q1DLL6</accession>
<evidence type="ECO:0000313" key="5">
    <source>
        <dbReference type="Proteomes" id="UP001152803"/>
    </source>
</evidence>
<dbReference type="Gene3D" id="1.20.5.110">
    <property type="match status" value="1"/>
</dbReference>
<sequence>MDVSVFSDKPYGESRRHRRPERANHNMLEPVTNQRPQQLYITKVKQFEGSSFEKRSQWKVEQLRQVNGIDPKRDCPEFDLVFDGGSDQWQALSSLEKSIFIQILHHYCQSHCTTHKPVFINCPSKLMGGTKAVQSVADDLGSTVQKASQALRKRGDRLARTDEVTEDMMNSAQQFADAAHQLAMKYKN</sequence>
<dbReference type="Proteomes" id="UP001152803">
    <property type="component" value="Unassembled WGS sequence"/>
</dbReference>
<protein>
    <recommendedName>
        <fullName evidence="3">V-SNARE coiled-coil homology domain-containing protein</fullName>
    </recommendedName>
</protein>
<proteinExistence type="predicted"/>
<dbReference type="Gene3D" id="2.30.29.90">
    <property type="match status" value="1"/>
</dbReference>
<dbReference type="InterPro" id="IPR042855">
    <property type="entry name" value="V_SNARE_CC"/>
</dbReference>
<dbReference type="InterPro" id="IPR028258">
    <property type="entry name" value="Sec3-PIP2_bind"/>
</dbReference>
<dbReference type="OrthoDB" id="8931425at2759"/>
<dbReference type="Pfam" id="PF15277">
    <property type="entry name" value="Sec3-PIP2_bind"/>
    <property type="match status" value="1"/>
</dbReference>
<keyword evidence="5" id="KW-1185">Reference proteome</keyword>
<name>A0A9Q1DLL6_CONCO</name>
<comment type="caution">
    <text evidence="4">The sequence shown here is derived from an EMBL/GenBank/DDBJ whole genome shotgun (WGS) entry which is preliminary data.</text>
</comment>
<dbReference type="SUPFAM" id="SSF58038">
    <property type="entry name" value="SNARE fusion complex"/>
    <property type="match status" value="1"/>
</dbReference>
<dbReference type="SMART" id="SM01313">
    <property type="entry name" value="Sec3-PIP2_bind"/>
    <property type="match status" value="1"/>
</dbReference>